<reference evidence="7 8" key="1">
    <citation type="submission" date="2018-01" db="EMBL/GenBank/DDBJ databases">
        <title>Draft genome of the strawberry crown rot pathogen Phytophthora cactorum.</title>
        <authorList>
            <person name="Armitage A.D."/>
            <person name="Lysoe E."/>
            <person name="Nellist C.F."/>
            <person name="Harrison R.J."/>
            <person name="Brurberg M.B."/>
        </authorList>
    </citation>
    <scope>NUCLEOTIDE SEQUENCE [LARGE SCALE GENOMIC DNA]</scope>
    <source>
        <strain evidence="7 8">10300</strain>
    </source>
</reference>
<dbReference type="EMBL" id="RCMV01001698">
    <property type="protein sequence ID" value="KAG3207584.1"/>
    <property type="molecule type" value="Genomic_DNA"/>
</dbReference>
<dbReference type="Proteomes" id="UP000688947">
    <property type="component" value="Unassembled WGS sequence"/>
</dbReference>
<evidence type="ECO:0000313" key="8">
    <source>
        <dbReference type="Proteomes" id="UP000251314"/>
    </source>
</evidence>
<protein>
    <submittedName>
        <fullName evidence="7">Uncharacterized protein</fullName>
    </submittedName>
</protein>
<dbReference type="EMBL" id="MJFZ01000384">
    <property type="protein sequence ID" value="RAW30192.1"/>
    <property type="molecule type" value="Genomic_DNA"/>
</dbReference>
<gene>
    <name evidence="6" type="ORF">JG687_00016788</name>
    <name evidence="7" type="ORF">PC110_g13458</name>
    <name evidence="1" type="ORF">PC113_g8475</name>
    <name evidence="3" type="ORF">PC115_g7587</name>
    <name evidence="2" type="ORF">PC117_g26230</name>
    <name evidence="4" type="ORF">PC118_g21901</name>
    <name evidence="5" type="ORF">PC129_g21377</name>
</gene>
<dbReference type="Proteomes" id="UP000736787">
    <property type="component" value="Unassembled WGS sequence"/>
</dbReference>
<dbReference type="VEuPathDB" id="FungiDB:PC110_g13458"/>
<evidence type="ECO:0000313" key="3">
    <source>
        <dbReference type="EMBL" id="KAG2927451.1"/>
    </source>
</evidence>
<evidence type="ECO:0000313" key="2">
    <source>
        <dbReference type="EMBL" id="KAG2882412.1"/>
    </source>
</evidence>
<dbReference type="AlphaFoldDB" id="A0A329S3G4"/>
<dbReference type="Proteomes" id="UP000774804">
    <property type="component" value="Unassembled WGS sequence"/>
</dbReference>
<dbReference type="EMBL" id="RCMK01002330">
    <property type="protein sequence ID" value="KAG2882412.1"/>
    <property type="molecule type" value="Genomic_DNA"/>
</dbReference>
<evidence type="ECO:0000313" key="4">
    <source>
        <dbReference type="EMBL" id="KAG2961573.1"/>
    </source>
</evidence>
<dbReference type="Proteomes" id="UP000697107">
    <property type="component" value="Unassembled WGS sequence"/>
</dbReference>
<comment type="caution">
    <text evidence="7">The sequence shown here is derived from an EMBL/GenBank/DDBJ whole genome shotgun (WGS) entry which is preliminary data.</text>
</comment>
<evidence type="ECO:0000313" key="6">
    <source>
        <dbReference type="EMBL" id="KAG6946304.1"/>
    </source>
</evidence>
<evidence type="ECO:0000313" key="5">
    <source>
        <dbReference type="EMBL" id="KAG3207584.1"/>
    </source>
</evidence>
<dbReference type="Proteomes" id="UP000735874">
    <property type="component" value="Unassembled WGS sequence"/>
</dbReference>
<sequence length="69" mass="7778">MEEFEEALAAGREFLTKREFKLAVAADCATTNRSCRFPDSNRTNITGRCTVASCLFRDKEEEKLTEAVV</sequence>
<dbReference type="EMBL" id="RCMI01000185">
    <property type="protein sequence ID" value="KAG2927451.1"/>
    <property type="molecule type" value="Genomic_DNA"/>
</dbReference>
<dbReference type="Proteomes" id="UP000760860">
    <property type="component" value="Unassembled WGS sequence"/>
</dbReference>
<name>A0A329S3G4_9STRA</name>
<dbReference type="EMBL" id="JAENGZ010001769">
    <property type="protein sequence ID" value="KAG6946304.1"/>
    <property type="molecule type" value="Genomic_DNA"/>
</dbReference>
<evidence type="ECO:0000313" key="1">
    <source>
        <dbReference type="EMBL" id="KAG2859926.1"/>
    </source>
</evidence>
<evidence type="ECO:0000313" key="7">
    <source>
        <dbReference type="EMBL" id="RAW30192.1"/>
    </source>
</evidence>
<proteinExistence type="predicted"/>
<dbReference type="OrthoDB" id="135413at2759"/>
<dbReference type="EMBL" id="RCML01001585">
    <property type="protein sequence ID" value="KAG2961573.1"/>
    <property type="molecule type" value="Genomic_DNA"/>
</dbReference>
<dbReference type="EMBL" id="RCMG01000200">
    <property type="protein sequence ID" value="KAG2859926.1"/>
    <property type="molecule type" value="Genomic_DNA"/>
</dbReference>
<accession>A0A329S3G4</accession>
<dbReference type="Proteomes" id="UP000251314">
    <property type="component" value="Unassembled WGS sequence"/>
</dbReference>
<reference evidence="1" key="2">
    <citation type="submission" date="2018-10" db="EMBL/GenBank/DDBJ databases">
        <title>Effector identification in a new, highly contiguous assembly of the strawberry crown rot pathogen Phytophthora cactorum.</title>
        <authorList>
            <person name="Armitage A.D."/>
            <person name="Nellist C.F."/>
            <person name="Bates H."/>
            <person name="Vickerstaff R.J."/>
            <person name="Harrison R.J."/>
        </authorList>
    </citation>
    <scope>NUCLEOTIDE SEQUENCE</scope>
    <source>
        <strain evidence="1">15-7</strain>
        <strain evidence="3">4032</strain>
        <strain evidence="2">4040</strain>
        <strain evidence="4">P415</strain>
        <strain evidence="5">P421</strain>
    </source>
</reference>
<organism evidence="7 8">
    <name type="scientific">Phytophthora cactorum</name>
    <dbReference type="NCBI Taxonomy" id="29920"/>
    <lineage>
        <taxon>Eukaryota</taxon>
        <taxon>Sar</taxon>
        <taxon>Stramenopiles</taxon>
        <taxon>Oomycota</taxon>
        <taxon>Peronosporomycetes</taxon>
        <taxon>Peronosporales</taxon>
        <taxon>Peronosporaceae</taxon>
        <taxon>Phytophthora</taxon>
    </lineage>
</organism>
<reference evidence="6" key="3">
    <citation type="submission" date="2021-01" db="EMBL/GenBank/DDBJ databases">
        <title>Phytophthora aleatoria, a newly-described species from Pinus radiata is distinct from Phytophthora cactorum isolates based on comparative genomics.</title>
        <authorList>
            <person name="Mcdougal R."/>
            <person name="Panda P."/>
            <person name="Williams N."/>
            <person name="Studholme D.J."/>
        </authorList>
    </citation>
    <scope>NUCLEOTIDE SEQUENCE</scope>
    <source>
        <strain evidence="6">NZFS 3830</strain>
    </source>
</reference>
<keyword evidence="8" id="KW-1185">Reference proteome</keyword>